<proteinExistence type="predicted"/>
<evidence type="ECO:0000313" key="1">
    <source>
        <dbReference type="Proteomes" id="UP000813463"/>
    </source>
</evidence>
<protein>
    <submittedName>
        <fullName evidence="2">Uncharacterized protein</fullName>
    </submittedName>
</protein>
<evidence type="ECO:0000313" key="2">
    <source>
        <dbReference type="RefSeq" id="XP_056684782.1"/>
    </source>
</evidence>
<dbReference type="GeneID" id="130460964"/>
<accession>A0ABM3QN39</accession>
<dbReference type="Proteomes" id="UP000813463">
    <property type="component" value="Chromosome 5"/>
</dbReference>
<gene>
    <name evidence="2" type="primary">LOC130460964</name>
</gene>
<sequence>MPRICRNLQFIITASFSNTSYGDFVRIEDSYDSKNGDIKSSGGVRDLFPEIPASLTLFQFGLRCKVGDGIWFTTELIIMALYTRVVCCHKVGRGTITTVLSPVRPAVFNFPKLSHVNFYCLAMNSIYVTYIK</sequence>
<dbReference type="RefSeq" id="XP_056684782.1">
    <property type="nucleotide sequence ID" value="XM_056828804.1"/>
</dbReference>
<reference evidence="1" key="1">
    <citation type="journal article" date="2021" name="Nat. Commun.">
        <title>Genomic analyses provide insights into spinach domestication and the genetic basis of agronomic traits.</title>
        <authorList>
            <person name="Cai X."/>
            <person name="Sun X."/>
            <person name="Xu C."/>
            <person name="Sun H."/>
            <person name="Wang X."/>
            <person name="Ge C."/>
            <person name="Zhang Z."/>
            <person name="Wang Q."/>
            <person name="Fei Z."/>
            <person name="Jiao C."/>
            <person name="Wang Q."/>
        </authorList>
    </citation>
    <scope>NUCLEOTIDE SEQUENCE [LARGE SCALE GENOMIC DNA]</scope>
    <source>
        <strain evidence="1">cv. Varoflay</strain>
    </source>
</reference>
<reference evidence="2" key="2">
    <citation type="submission" date="2025-08" db="UniProtKB">
        <authorList>
            <consortium name="RefSeq"/>
        </authorList>
    </citation>
    <scope>IDENTIFICATION</scope>
    <source>
        <tissue evidence="2">Leaf</tissue>
    </source>
</reference>
<keyword evidence="1" id="KW-1185">Reference proteome</keyword>
<name>A0ABM3QN39_SPIOL</name>
<organism evidence="1 2">
    <name type="scientific">Spinacia oleracea</name>
    <name type="common">Spinach</name>
    <dbReference type="NCBI Taxonomy" id="3562"/>
    <lineage>
        <taxon>Eukaryota</taxon>
        <taxon>Viridiplantae</taxon>
        <taxon>Streptophyta</taxon>
        <taxon>Embryophyta</taxon>
        <taxon>Tracheophyta</taxon>
        <taxon>Spermatophyta</taxon>
        <taxon>Magnoliopsida</taxon>
        <taxon>eudicotyledons</taxon>
        <taxon>Gunneridae</taxon>
        <taxon>Pentapetalae</taxon>
        <taxon>Caryophyllales</taxon>
        <taxon>Chenopodiaceae</taxon>
        <taxon>Chenopodioideae</taxon>
        <taxon>Anserineae</taxon>
        <taxon>Spinacia</taxon>
    </lineage>
</organism>